<name>A0A8X6N5V6_NEPPI</name>
<gene>
    <name evidence="2" type="ORF">NPIL_627301</name>
</gene>
<reference evidence="2" key="1">
    <citation type="submission" date="2020-08" db="EMBL/GenBank/DDBJ databases">
        <title>Multicomponent nature underlies the extraordinary mechanical properties of spider dragline silk.</title>
        <authorList>
            <person name="Kono N."/>
            <person name="Nakamura H."/>
            <person name="Mori M."/>
            <person name="Yoshida Y."/>
            <person name="Ohtoshi R."/>
            <person name="Malay A.D."/>
            <person name="Moran D.A.P."/>
            <person name="Tomita M."/>
            <person name="Numata K."/>
            <person name="Arakawa K."/>
        </authorList>
    </citation>
    <scope>NUCLEOTIDE SEQUENCE</scope>
</reference>
<dbReference type="OrthoDB" id="10518942at2759"/>
<evidence type="ECO:0000256" key="1">
    <source>
        <dbReference type="SAM" id="Phobius"/>
    </source>
</evidence>
<protein>
    <submittedName>
        <fullName evidence="2">Uncharacterized protein</fullName>
    </submittedName>
</protein>
<dbReference type="Proteomes" id="UP000887013">
    <property type="component" value="Unassembled WGS sequence"/>
</dbReference>
<sequence length="132" mass="14544">MNGALINSYTPFGLALVTDSKGKCIDVTVSSSMLLVCAVFLVDYADVESYLRSKDLASAHVLRTIIFLEFILSFGYPILSCTKISISIFTPGGVSVVVWGGGATAFIRPQVPNRTYWEKHSQSFSKRERKQL</sequence>
<dbReference type="AlphaFoldDB" id="A0A8X6N5V6"/>
<proteinExistence type="predicted"/>
<keyword evidence="1" id="KW-1133">Transmembrane helix</keyword>
<feature type="transmembrane region" description="Helical" evidence="1">
    <location>
        <begin position="84"/>
        <end position="107"/>
    </location>
</feature>
<keyword evidence="1" id="KW-0472">Membrane</keyword>
<evidence type="ECO:0000313" key="3">
    <source>
        <dbReference type="Proteomes" id="UP000887013"/>
    </source>
</evidence>
<feature type="transmembrane region" description="Helical" evidence="1">
    <location>
        <begin position="27"/>
        <end position="45"/>
    </location>
</feature>
<evidence type="ECO:0000313" key="2">
    <source>
        <dbReference type="EMBL" id="GFS95551.1"/>
    </source>
</evidence>
<keyword evidence="3" id="KW-1185">Reference proteome</keyword>
<keyword evidence="1" id="KW-0812">Transmembrane</keyword>
<comment type="caution">
    <text evidence="2">The sequence shown here is derived from an EMBL/GenBank/DDBJ whole genome shotgun (WGS) entry which is preliminary data.</text>
</comment>
<accession>A0A8X6N5V6</accession>
<organism evidence="2 3">
    <name type="scientific">Nephila pilipes</name>
    <name type="common">Giant wood spider</name>
    <name type="synonym">Nephila maculata</name>
    <dbReference type="NCBI Taxonomy" id="299642"/>
    <lineage>
        <taxon>Eukaryota</taxon>
        <taxon>Metazoa</taxon>
        <taxon>Ecdysozoa</taxon>
        <taxon>Arthropoda</taxon>
        <taxon>Chelicerata</taxon>
        <taxon>Arachnida</taxon>
        <taxon>Araneae</taxon>
        <taxon>Araneomorphae</taxon>
        <taxon>Entelegynae</taxon>
        <taxon>Araneoidea</taxon>
        <taxon>Nephilidae</taxon>
        <taxon>Nephila</taxon>
    </lineage>
</organism>
<feature type="transmembrane region" description="Helical" evidence="1">
    <location>
        <begin position="57"/>
        <end position="78"/>
    </location>
</feature>
<dbReference type="EMBL" id="BMAW01005704">
    <property type="protein sequence ID" value="GFS95551.1"/>
    <property type="molecule type" value="Genomic_DNA"/>
</dbReference>